<dbReference type="Gene3D" id="1.10.510.10">
    <property type="entry name" value="Transferase(Phosphotransferase) domain 1"/>
    <property type="match status" value="1"/>
</dbReference>
<keyword evidence="6" id="KW-0472">Membrane</keyword>
<dbReference type="Gene3D" id="3.60.40.10">
    <property type="entry name" value="PPM-type phosphatase domain"/>
    <property type="match status" value="1"/>
</dbReference>
<dbReference type="PROSITE" id="PS50011">
    <property type="entry name" value="PROTEIN_KINASE_DOM"/>
    <property type="match status" value="1"/>
</dbReference>
<evidence type="ECO:0000256" key="4">
    <source>
        <dbReference type="ARBA" id="ARBA00022777"/>
    </source>
</evidence>
<dbReference type="PROSITE" id="PS51746">
    <property type="entry name" value="PPM_2"/>
    <property type="match status" value="1"/>
</dbReference>
<evidence type="ECO:0000256" key="3">
    <source>
        <dbReference type="ARBA" id="ARBA00022741"/>
    </source>
</evidence>
<reference evidence="9 10" key="1">
    <citation type="submission" date="2023-10" db="EMBL/GenBank/DDBJ databases">
        <title>Complete genome sequence of Shewanella sp. DAU334.</title>
        <authorList>
            <person name="Lee Y.-S."/>
            <person name="Jeong H.-R."/>
            <person name="Hwang E.-J."/>
            <person name="Choi Y.-L."/>
            <person name="Kim G.-D."/>
        </authorList>
    </citation>
    <scope>NUCLEOTIDE SEQUENCE [LARGE SCALE GENOMIC DNA]</scope>
    <source>
        <strain evidence="9 10">DAU334</strain>
    </source>
</reference>
<dbReference type="CDD" id="cd00143">
    <property type="entry name" value="PP2Cc"/>
    <property type="match status" value="1"/>
</dbReference>
<gene>
    <name evidence="9" type="ORF">RGE70_10915</name>
</gene>
<dbReference type="SMART" id="SM00331">
    <property type="entry name" value="PP2C_SIG"/>
    <property type="match status" value="1"/>
</dbReference>
<evidence type="ECO:0000259" key="7">
    <source>
        <dbReference type="PROSITE" id="PS50011"/>
    </source>
</evidence>
<dbReference type="RefSeq" id="WP_310471478.1">
    <property type="nucleotide sequence ID" value="NZ_CP136522.1"/>
</dbReference>
<dbReference type="SUPFAM" id="SSF56112">
    <property type="entry name" value="Protein kinase-like (PK-like)"/>
    <property type="match status" value="1"/>
</dbReference>
<keyword evidence="5" id="KW-0067">ATP-binding</keyword>
<protein>
    <submittedName>
        <fullName evidence="9">Protein kinase</fullName>
    </submittedName>
</protein>
<organism evidence="9 10">
    <name type="scientific">Shewanella youngdeokensis</name>
    <dbReference type="NCBI Taxonomy" id="2999068"/>
    <lineage>
        <taxon>Bacteria</taxon>
        <taxon>Pseudomonadati</taxon>
        <taxon>Pseudomonadota</taxon>
        <taxon>Gammaproteobacteria</taxon>
        <taxon>Alteromonadales</taxon>
        <taxon>Shewanellaceae</taxon>
        <taxon>Shewanella</taxon>
    </lineage>
</organism>
<evidence type="ECO:0000256" key="2">
    <source>
        <dbReference type="ARBA" id="ARBA00022679"/>
    </source>
</evidence>
<proteinExistence type="predicted"/>
<keyword evidence="2" id="KW-0808">Transferase</keyword>
<keyword evidence="4 9" id="KW-0418">Kinase</keyword>
<evidence type="ECO:0000256" key="6">
    <source>
        <dbReference type="SAM" id="Phobius"/>
    </source>
</evidence>
<dbReference type="SMART" id="SM00220">
    <property type="entry name" value="S_TKc"/>
    <property type="match status" value="1"/>
</dbReference>
<dbReference type="EMBL" id="CP136522">
    <property type="protein sequence ID" value="WOT03856.1"/>
    <property type="molecule type" value="Genomic_DNA"/>
</dbReference>
<dbReference type="InterPro" id="IPR036457">
    <property type="entry name" value="PPM-type-like_dom_sf"/>
</dbReference>
<keyword evidence="10" id="KW-1185">Reference proteome</keyword>
<dbReference type="CDD" id="cd14014">
    <property type="entry name" value="STKc_PknB_like"/>
    <property type="match status" value="1"/>
</dbReference>
<evidence type="ECO:0000256" key="1">
    <source>
        <dbReference type="ARBA" id="ARBA00022527"/>
    </source>
</evidence>
<dbReference type="InterPro" id="IPR000719">
    <property type="entry name" value="Prot_kinase_dom"/>
</dbReference>
<dbReference type="GO" id="GO:0016301">
    <property type="term" value="F:kinase activity"/>
    <property type="evidence" value="ECO:0007669"/>
    <property type="project" value="UniProtKB-KW"/>
</dbReference>
<dbReference type="Proteomes" id="UP001529491">
    <property type="component" value="Chromosome"/>
</dbReference>
<keyword evidence="6" id="KW-0812">Transmembrane</keyword>
<dbReference type="Gene3D" id="3.30.200.20">
    <property type="entry name" value="Phosphorylase Kinase, domain 1"/>
    <property type="match status" value="1"/>
</dbReference>
<dbReference type="InterPro" id="IPR011009">
    <property type="entry name" value="Kinase-like_dom_sf"/>
</dbReference>
<dbReference type="PANTHER" id="PTHR24351">
    <property type="entry name" value="RIBOSOMAL PROTEIN S6 KINASE"/>
    <property type="match status" value="1"/>
</dbReference>
<evidence type="ECO:0000259" key="8">
    <source>
        <dbReference type="PROSITE" id="PS51746"/>
    </source>
</evidence>
<keyword evidence="6" id="KW-1133">Transmembrane helix</keyword>
<keyword evidence="3" id="KW-0547">Nucleotide-binding</keyword>
<dbReference type="Pfam" id="PF00069">
    <property type="entry name" value="Pkinase"/>
    <property type="match status" value="1"/>
</dbReference>
<evidence type="ECO:0000256" key="5">
    <source>
        <dbReference type="ARBA" id="ARBA00022840"/>
    </source>
</evidence>
<feature type="domain" description="Protein kinase" evidence="7">
    <location>
        <begin position="313"/>
        <end position="577"/>
    </location>
</feature>
<sequence length="614" mass="67935">METLTLAPVDPQSRILSAVEDNAIDALKAANGLQISAGQYSDQGVKGSNEDAIGIQIPSGLILTTKGAVAAISDGVSTAEAGAAASAISVSNFVADYYSTPDLWSVQKSSTQVLTALNRWLYGLGQDYRDARRGYVCTFSALVFKSCHLHMFHVGDSRVYRYRQGVLEKLSHDHTSFVGKRQYLTRALGLDVKVDVDYKTLPVAAGDMYLLITDGVHDVVSDVDIEALLHRYKQQIEHTNADGDSNSISAINCDQFCRALVDKAIAAGSQDNASCQLLHIDALPIKNIDEVYQSLSKLPFPPPLSVGMTLDGYKVVDVLHQSQRSQVYLVKDVAGGLMCMKTPSVNYLDDAAYIERFLLESWVGNRINSPNVVSIIDRDCEKSALYYLTEYLAGQSITQWIKCNPTPEVQQVLELLKQIESGVRAFHRKETLHQDLKPDNVLLTGDGRVKIIDFGSCYIKGIAEITTPLQRDVILGTADYSAPESVLGYRITQKADLYSMAVIAFEMLTGQLPFGGNQQQCKTLQDFLRLKYTPSYEINPLVPIWMDKALKKALSIAPEQRQADSCEWIFEMTHPVTIWQESTKKSPLIDREPLLFWQSLTVAFALLALLLALF</sequence>
<evidence type="ECO:0000313" key="9">
    <source>
        <dbReference type="EMBL" id="WOT03856.1"/>
    </source>
</evidence>
<dbReference type="Pfam" id="PF13672">
    <property type="entry name" value="PP2C_2"/>
    <property type="match status" value="1"/>
</dbReference>
<dbReference type="SMART" id="SM00332">
    <property type="entry name" value="PP2Cc"/>
    <property type="match status" value="1"/>
</dbReference>
<dbReference type="SUPFAM" id="SSF81606">
    <property type="entry name" value="PP2C-like"/>
    <property type="match status" value="1"/>
</dbReference>
<feature type="domain" description="PPM-type phosphatase" evidence="8">
    <location>
        <begin position="36"/>
        <end position="280"/>
    </location>
</feature>
<dbReference type="InterPro" id="IPR001932">
    <property type="entry name" value="PPM-type_phosphatase-like_dom"/>
</dbReference>
<accession>A0ABZ0JUL9</accession>
<name>A0ABZ0JUL9_9GAMM</name>
<keyword evidence="1" id="KW-0723">Serine/threonine-protein kinase</keyword>
<evidence type="ECO:0000313" key="10">
    <source>
        <dbReference type="Proteomes" id="UP001529491"/>
    </source>
</evidence>
<feature type="transmembrane region" description="Helical" evidence="6">
    <location>
        <begin position="594"/>
        <end position="613"/>
    </location>
</feature>